<reference evidence="11 12" key="1">
    <citation type="submission" date="2020-08" db="EMBL/GenBank/DDBJ databases">
        <title>Plant Genome Project.</title>
        <authorList>
            <person name="Zhang R.-G."/>
        </authorList>
    </citation>
    <scope>NUCLEOTIDE SEQUENCE [LARGE SCALE GENOMIC DNA]</scope>
    <source>
        <tissue evidence="11">Rhizome</tissue>
    </source>
</reference>
<keyword evidence="6" id="KW-1133">Transmembrane helix</keyword>
<dbReference type="AlphaFoldDB" id="A0A8J5FQK6"/>
<evidence type="ECO:0000313" key="12">
    <source>
        <dbReference type="Proteomes" id="UP000734854"/>
    </source>
</evidence>
<evidence type="ECO:0000313" key="11">
    <source>
        <dbReference type="EMBL" id="KAG6488840.1"/>
    </source>
</evidence>
<evidence type="ECO:0000259" key="10">
    <source>
        <dbReference type="PROSITE" id="PS50011"/>
    </source>
</evidence>
<dbReference type="SUPFAM" id="SSF56112">
    <property type="entry name" value="Protein kinase-like (PK-like)"/>
    <property type="match status" value="1"/>
</dbReference>
<feature type="domain" description="Protein kinase" evidence="10">
    <location>
        <begin position="1"/>
        <end position="136"/>
    </location>
</feature>
<evidence type="ECO:0000256" key="9">
    <source>
        <dbReference type="ARBA" id="ARBA00023180"/>
    </source>
</evidence>
<sequence>MRRMIVEMRNCAPYAVVGCLLPLLSTRAGSALSISQSKSRRRGHVHDFRLEKLVTDNKMSMPTRVVGTFGYLAPEYATTGKVSTKVDVYTFGVILMEIIIGRKVLDESFLPDDNLVSVFRREFTQEKNKILNSMTE</sequence>
<dbReference type="GO" id="GO:0005524">
    <property type="term" value="F:ATP binding"/>
    <property type="evidence" value="ECO:0007669"/>
    <property type="project" value="InterPro"/>
</dbReference>
<keyword evidence="7" id="KW-0472">Membrane</keyword>
<evidence type="ECO:0000256" key="3">
    <source>
        <dbReference type="ARBA" id="ARBA00022692"/>
    </source>
</evidence>
<keyword evidence="9" id="KW-0325">Glycoprotein</keyword>
<evidence type="ECO:0000256" key="4">
    <source>
        <dbReference type="ARBA" id="ARBA00022729"/>
    </source>
</evidence>
<dbReference type="GO" id="GO:0016020">
    <property type="term" value="C:membrane"/>
    <property type="evidence" value="ECO:0007669"/>
    <property type="project" value="UniProtKB-SubCell"/>
</dbReference>
<evidence type="ECO:0000256" key="5">
    <source>
        <dbReference type="ARBA" id="ARBA00022737"/>
    </source>
</evidence>
<dbReference type="Pfam" id="PF00069">
    <property type="entry name" value="Pkinase"/>
    <property type="match status" value="1"/>
</dbReference>
<evidence type="ECO:0000256" key="7">
    <source>
        <dbReference type="ARBA" id="ARBA00023136"/>
    </source>
</evidence>
<keyword evidence="12" id="KW-1185">Reference proteome</keyword>
<evidence type="ECO:0000256" key="2">
    <source>
        <dbReference type="ARBA" id="ARBA00022614"/>
    </source>
</evidence>
<organism evidence="11 12">
    <name type="scientific">Zingiber officinale</name>
    <name type="common">Ginger</name>
    <name type="synonym">Amomum zingiber</name>
    <dbReference type="NCBI Taxonomy" id="94328"/>
    <lineage>
        <taxon>Eukaryota</taxon>
        <taxon>Viridiplantae</taxon>
        <taxon>Streptophyta</taxon>
        <taxon>Embryophyta</taxon>
        <taxon>Tracheophyta</taxon>
        <taxon>Spermatophyta</taxon>
        <taxon>Magnoliopsida</taxon>
        <taxon>Liliopsida</taxon>
        <taxon>Zingiberales</taxon>
        <taxon>Zingiberaceae</taxon>
        <taxon>Zingiber</taxon>
    </lineage>
</organism>
<proteinExistence type="predicted"/>
<dbReference type="Gene3D" id="1.10.510.10">
    <property type="entry name" value="Transferase(Phosphotransferase) domain 1"/>
    <property type="match status" value="1"/>
</dbReference>
<keyword evidence="5" id="KW-0677">Repeat</keyword>
<keyword evidence="3" id="KW-0812">Transmembrane</keyword>
<accession>A0A8J5FQK6</accession>
<dbReference type="InterPro" id="IPR052422">
    <property type="entry name" value="Auxin_Ser/Thr_Kinase"/>
</dbReference>
<dbReference type="InterPro" id="IPR011009">
    <property type="entry name" value="Kinase-like_dom_sf"/>
</dbReference>
<comment type="subcellular location">
    <subcellularLocation>
        <location evidence="1">Membrane</location>
        <topology evidence="1">Single-pass membrane protein</topology>
    </subcellularLocation>
</comment>
<comment type="caution">
    <text evidence="11">The sequence shown here is derived from an EMBL/GenBank/DDBJ whole genome shotgun (WGS) entry which is preliminary data.</text>
</comment>
<keyword evidence="2" id="KW-0433">Leucine-rich repeat</keyword>
<dbReference type="Proteomes" id="UP000734854">
    <property type="component" value="Unassembled WGS sequence"/>
</dbReference>
<evidence type="ECO:0000256" key="8">
    <source>
        <dbReference type="ARBA" id="ARBA00023170"/>
    </source>
</evidence>
<name>A0A8J5FQK6_ZINOF</name>
<dbReference type="GO" id="GO:0004672">
    <property type="term" value="F:protein kinase activity"/>
    <property type="evidence" value="ECO:0007669"/>
    <property type="project" value="InterPro"/>
</dbReference>
<dbReference type="EMBL" id="JACMSC010000014">
    <property type="protein sequence ID" value="KAG6488840.1"/>
    <property type="molecule type" value="Genomic_DNA"/>
</dbReference>
<dbReference type="PANTHER" id="PTHR47986:SF34">
    <property type="entry name" value="RECEPTOR-LIKE KINASE TMK2"/>
    <property type="match status" value="1"/>
</dbReference>
<gene>
    <name evidence="11" type="ORF">ZIOFF_050091</name>
</gene>
<dbReference type="InterPro" id="IPR000719">
    <property type="entry name" value="Prot_kinase_dom"/>
</dbReference>
<keyword evidence="8" id="KW-0675">Receptor</keyword>
<evidence type="ECO:0000256" key="1">
    <source>
        <dbReference type="ARBA" id="ARBA00004167"/>
    </source>
</evidence>
<dbReference type="PROSITE" id="PS50011">
    <property type="entry name" value="PROTEIN_KINASE_DOM"/>
    <property type="match status" value="1"/>
</dbReference>
<dbReference type="PANTHER" id="PTHR47986">
    <property type="entry name" value="OSJNBA0070M12.3 PROTEIN"/>
    <property type="match status" value="1"/>
</dbReference>
<protein>
    <recommendedName>
        <fullName evidence="10">Protein kinase domain-containing protein</fullName>
    </recommendedName>
</protein>
<evidence type="ECO:0000256" key="6">
    <source>
        <dbReference type="ARBA" id="ARBA00022989"/>
    </source>
</evidence>
<keyword evidence="4" id="KW-0732">Signal</keyword>